<sequence>MVLAFLVLAAILGMLGACLLPAVTDLHRAAHVHLAFALGVMPLIMGAMTHFIPVLTRTRAAPRIVEGYPLLAWFGGAIIVAYFIFNLPEASRGLAALLALSATSGLATWQIMRAKEALGGAHPGLRWYLAALACLEVSLLAVLAMSIWPQQTLALKRLHLHLNLFGFVGLSAIGTLQVLLPTAARQSDPLVANRLRADLPMALAGTILIAVGAAWWPLLSWLGLSMWIIPLSRLMRTWLMRYRTSIFCLHGAAPLLAVSLTGFSIAMLAGGLHGAGWLDSTGAAHLFVFSFLFPLVSGAAGQLLPLWLRPGRQTDWHERARQRLTLAAGGRAVLFLTAGMLAAAGFKWTSWLALATLIFFAWAAFSLLRDAWSR</sequence>
<name>A0A1J5SGG8_9ZZZZ</name>
<organism evidence="2">
    <name type="scientific">mine drainage metagenome</name>
    <dbReference type="NCBI Taxonomy" id="410659"/>
    <lineage>
        <taxon>unclassified sequences</taxon>
        <taxon>metagenomes</taxon>
        <taxon>ecological metagenomes</taxon>
    </lineage>
</organism>
<accession>A0A1J5SGG8</accession>
<proteinExistence type="predicted"/>
<feature type="transmembrane region" description="Helical" evidence="1">
    <location>
        <begin position="282"/>
        <end position="304"/>
    </location>
</feature>
<feature type="transmembrane region" description="Helical" evidence="1">
    <location>
        <begin position="324"/>
        <end position="344"/>
    </location>
</feature>
<evidence type="ECO:0000256" key="1">
    <source>
        <dbReference type="SAM" id="Phobius"/>
    </source>
</evidence>
<protein>
    <recommendedName>
        <fullName evidence="3">NnrS protein</fullName>
    </recommendedName>
</protein>
<keyword evidence="1" id="KW-1133">Transmembrane helix</keyword>
<feature type="transmembrane region" description="Helical" evidence="1">
    <location>
        <begin position="350"/>
        <end position="368"/>
    </location>
</feature>
<evidence type="ECO:0000313" key="2">
    <source>
        <dbReference type="EMBL" id="OIR03253.1"/>
    </source>
</evidence>
<dbReference type="EMBL" id="MLJW01000068">
    <property type="protein sequence ID" value="OIR03253.1"/>
    <property type="molecule type" value="Genomic_DNA"/>
</dbReference>
<comment type="caution">
    <text evidence="2">The sequence shown here is derived from an EMBL/GenBank/DDBJ whole genome shotgun (WGS) entry which is preliminary data.</text>
</comment>
<feature type="transmembrane region" description="Helical" evidence="1">
    <location>
        <begin position="67"/>
        <end position="85"/>
    </location>
</feature>
<reference evidence="2" key="1">
    <citation type="submission" date="2016-10" db="EMBL/GenBank/DDBJ databases">
        <title>Sequence of Gallionella enrichment culture.</title>
        <authorList>
            <person name="Poehlein A."/>
            <person name="Muehling M."/>
            <person name="Daniel R."/>
        </authorList>
    </citation>
    <scope>NUCLEOTIDE SEQUENCE</scope>
</reference>
<keyword evidence="1" id="KW-0472">Membrane</keyword>
<feature type="transmembrane region" description="Helical" evidence="1">
    <location>
        <begin position="245"/>
        <end position="270"/>
    </location>
</feature>
<gene>
    <name evidence="2" type="ORF">GALL_147730</name>
</gene>
<evidence type="ECO:0008006" key="3">
    <source>
        <dbReference type="Google" id="ProtNLM"/>
    </source>
</evidence>
<dbReference type="AlphaFoldDB" id="A0A1J5SGG8"/>
<keyword evidence="1" id="KW-0812">Transmembrane</keyword>
<feature type="transmembrane region" description="Helical" evidence="1">
    <location>
        <begin position="200"/>
        <end position="224"/>
    </location>
</feature>
<feature type="transmembrane region" description="Helical" evidence="1">
    <location>
        <begin position="127"/>
        <end position="148"/>
    </location>
</feature>
<feature type="transmembrane region" description="Helical" evidence="1">
    <location>
        <begin position="31"/>
        <end position="55"/>
    </location>
</feature>
<feature type="transmembrane region" description="Helical" evidence="1">
    <location>
        <begin position="160"/>
        <end position="180"/>
    </location>
</feature>